<evidence type="ECO:0000259" key="6">
    <source>
        <dbReference type="Pfam" id="PF00884"/>
    </source>
</evidence>
<evidence type="ECO:0000256" key="1">
    <source>
        <dbReference type="ARBA" id="ARBA00008779"/>
    </source>
</evidence>
<feature type="domain" description="Sulfatase N-terminal" evidence="6">
    <location>
        <begin position="68"/>
        <end position="426"/>
    </location>
</feature>
<evidence type="ECO:0000313" key="8">
    <source>
        <dbReference type="Proteomes" id="UP000648722"/>
    </source>
</evidence>
<feature type="compositionally biased region" description="Acidic residues" evidence="5">
    <location>
        <begin position="542"/>
        <end position="553"/>
    </location>
</feature>
<dbReference type="InterPro" id="IPR017850">
    <property type="entry name" value="Alkaline_phosphatase_core_sf"/>
</dbReference>
<dbReference type="PROSITE" id="PS00149">
    <property type="entry name" value="SULFATASE_2"/>
    <property type="match status" value="1"/>
</dbReference>
<evidence type="ECO:0000256" key="4">
    <source>
        <dbReference type="ARBA" id="ARBA00022837"/>
    </source>
</evidence>
<dbReference type="PROSITE" id="PS00523">
    <property type="entry name" value="SULFATASE_1"/>
    <property type="match status" value="1"/>
</dbReference>
<dbReference type="EMBL" id="BMFS01000001">
    <property type="protein sequence ID" value="GGG91223.1"/>
    <property type="molecule type" value="Genomic_DNA"/>
</dbReference>
<proteinExistence type="inferred from homology"/>
<dbReference type="CDD" id="cd16144">
    <property type="entry name" value="ARS_like"/>
    <property type="match status" value="1"/>
</dbReference>
<comment type="caution">
    <text evidence="7">The sequence shown here is derived from an EMBL/GenBank/DDBJ whole genome shotgun (WGS) entry which is preliminary data.</text>
</comment>
<keyword evidence="4" id="KW-0106">Calcium</keyword>
<dbReference type="Gene3D" id="3.30.1120.10">
    <property type="match status" value="1"/>
</dbReference>
<organism evidence="7 8">
    <name type="scientific">Glycocaulis albus</name>
    <dbReference type="NCBI Taxonomy" id="1382801"/>
    <lineage>
        <taxon>Bacteria</taxon>
        <taxon>Pseudomonadati</taxon>
        <taxon>Pseudomonadota</taxon>
        <taxon>Alphaproteobacteria</taxon>
        <taxon>Maricaulales</taxon>
        <taxon>Maricaulaceae</taxon>
        <taxon>Glycocaulis</taxon>
    </lineage>
</organism>
<name>A0ABQ1XEW9_9PROT</name>
<keyword evidence="8" id="KW-1185">Reference proteome</keyword>
<dbReference type="InterPro" id="IPR024607">
    <property type="entry name" value="Sulfatase_CS"/>
</dbReference>
<evidence type="ECO:0000256" key="5">
    <source>
        <dbReference type="SAM" id="MobiDB-lite"/>
    </source>
</evidence>
<evidence type="ECO:0000313" key="7">
    <source>
        <dbReference type="EMBL" id="GGG91223.1"/>
    </source>
</evidence>
<dbReference type="Pfam" id="PF00884">
    <property type="entry name" value="Sulfatase"/>
    <property type="match status" value="1"/>
</dbReference>
<reference evidence="8" key="1">
    <citation type="journal article" date="2019" name="Int. J. Syst. Evol. Microbiol.">
        <title>The Global Catalogue of Microorganisms (GCM) 10K type strain sequencing project: providing services to taxonomists for standard genome sequencing and annotation.</title>
        <authorList>
            <consortium name="The Broad Institute Genomics Platform"/>
            <consortium name="The Broad Institute Genome Sequencing Center for Infectious Disease"/>
            <person name="Wu L."/>
            <person name="Ma J."/>
        </authorList>
    </citation>
    <scope>NUCLEOTIDE SEQUENCE [LARGE SCALE GENOMIC DNA]</scope>
    <source>
        <strain evidence="8">CGMCC 1.12766</strain>
    </source>
</reference>
<protein>
    <submittedName>
        <fullName evidence="7">Sulfatase</fullName>
    </submittedName>
</protein>
<comment type="similarity">
    <text evidence="1">Belongs to the sulfatase family.</text>
</comment>
<keyword evidence="2" id="KW-0479">Metal-binding</keyword>
<dbReference type="RefSeq" id="WP_188450786.1">
    <property type="nucleotide sequence ID" value="NZ_BMFS01000001.1"/>
</dbReference>
<feature type="region of interest" description="Disordered" evidence="5">
    <location>
        <begin position="534"/>
        <end position="553"/>
    </location>
</feature>
<dbReference type="SUPFAM" id="SSF53649">
    <property type="entry name" value="Alkaline phosphatase-like"/>
    <property type="match status" value="1"/>
</dbReference>
<dbReference type="InterPro" id="IPR050738">
    <property type="entry name" value="Sulfatase"/>
</dbReference>
<dbReference type="Proteomes" id="UP000648722">
    <property type="component" value="Unassembled WGS sequence"/>
</dbReference>
<gene>
    <name evidence="7" type="ORF">GCM10007420_03110</name>
</gene>
<dbReference type="PANTHER" id="PTHR42693:SF33">
    <property type="entry name" value="ARYLSULFATASE"/>
    <property type="match status" value="1"/>
</dbReference>
<dbReference type="PANTHER" id="PTHR42693">
    <property type="entry name" value="ARYLSULFATASE FAMILY MEMBER"/>
    <property type="match status" value="1"/>
</dbReference>
<keyword evidence="3" id="KW-0378">Hydrolase</keyword>
<evidence type="ECO:0000256" key="3">
    <source>
        <dbReference type="ARBA" id="ARBA00022801"/>
    </source>
</evidence>
<accession>A0ABQ1XEW9</accession>
<dbReference type="InterPro" id="IPR000917">
    <property type="entry name" value="Sulfatase_N"/>
</dbReference>
<sequence length="553" mass="60802">MVKSVWVRALLVGAAILAGLALAGFWAFDRYFIYLPGIVQDIRNPIGPNRAVDWQRGPDTAHEGARPPNIILIVADDLGWNDISLHGGVAGGSVPTPNIDRIAREGVQLTNAYAASGTCAPSRAALMTGRYPTRIGFEFTPTPPGMTQVIRHVERGQSERRPFLIRETDREIPEFADMGLPTEEVTLAEMLSGAGYHTVHIGKWHLGNTNGSDPLSQGFDESLELAGLLYAPAGSPDIVEARQDFDPIDQVYWAIGRAAVTHNNSPRFEPDGYITDYFTREAVEAIEANRNRPFFLYLAHWAPHSPLQATREDYDALAHIEDHPLRVYAAMIRALDRGIGEVLDALEANGIADNTVIAFTSDNGGAHYIGLEDINAPYRGWKATFFGGGIRVPTFVSWPGVIEPGSEMTGLAQHIDFAPTLAALGGAAPVTDRVMDGVDLTPFLTGEMDGEPRETLFWRSGHYEAVIHRGWKLQRTARPDRIWLFDLATDPEERSDLSATEPERVAELIALLDAHAATQSEPLWPSIAEMPVSIDQPLGQPESEEDEYVYWPN</sequence>
<dbReference type="Gene3D" id="3.40.720.10">
    <property type="entry name" value="Alkaline Phosphatase, subunit A"/>
    <property type="match status" value="1"/>
</dbReference>
<evidence type="ECO:0000256" key="2">
    <source>
        <dbReference type="ARBA" id="ARBA00022723"/>
    </source>
</evidence>